<evidence type="ECO:0000256" key="4">
    <source>
        <dbReference type="ARBA" id="ARBA00022553"/>
    </source>
</evidence>
<evidence type="ECO:0000256" key="8">
    <source>
        <dbReference type="SAM" id="Phobius"/>
    </source>
</evidence>
<protein>
    <recommendedName>
        <fullName evidence="3">histidine kinase</fullName>
        <ecNumber evidence="3">2.7.13.3</ecNumber>
    </recommendedName>
</protein>
<comment type="catalytic activity">
    <reaction evidence="1">
        <text>ATP + protein L-histidine = ADP + protein N-phospho-L-histidine.</text>
        <dbReference type="EC" id="2.7.13.3"/>
    </reaction>
</comment>
<reference evidence="11 12" key="1">
    <citation type="submission" date="2020-08" db="EMBL/GenBank/DDBJ databases">
        <title>Genomic Encyclopedia of Type Strains, Phase IV (KMG-IV): sequencing the most valuable type-strain genomes for metagenomic binning, comparative biology and taxonomic classification.</title>
        <authorList>
            <person name="Goeker M."/>
        </authorList>
    </citation>
    <scope>NUCLEOTIDE SEQUENCE [LARGE SCALE GENOMIC DNA]</scope>
    <source>
        <strain evidence="11 12">DSM 103526</strain>
    </source>
</reference>
<keyword evidence="5" id="KW-0808">Transferase</keyword>
<dbReference type="CDD" id="cd00082">
    <property type="entry name" value="HisKA"/>
    <property type="match status" value="1"/>
</dbReference>
<dbReference type="Proteomes" id="UP000579281">
    <property type="component" value="Unassembled WGS sequence"/>
</dbReference>
<comment type="subcellular location">
    <subcellularLocation>
        <location evidence="2">Membrane</location>
    </subcellularLocation>
</comment>
<dbReference type="InterPro" id="IPR003660">
    <property type="entry name" value="HAMP_dom"/>
</dbReference>
<dbReference type="PANTHER" id="PTHR45453:SF1">
    <property type="entry name" value="PHOSPHATE REGULON SENSOR PROTEIN PHOR"/>
    <property type="match status" value="1"/>
</dbReference>
<sequence>MKHKLRTKLSITHGIITLATITIIVLLSNLLVDKQFIGFVKDSNQRKIDNIVHDIMHQYHEEWNIKKIEETSLRALEDGLVISIVDSTGKIIYDTEKATKKKIEELLSPINRNMREHFHSWRGELETKRISLAHGHENTGELIITYYGPFYFTERDSSFIRSLHDVLNITRIISVICALILGFVIAKQISNPITKAIQVTKEIAKGNLKERIRVKSDMVEIKELSDSVNLLASTLEEQEGIRKRIVADVSHELRTPLSAIQINMEALVDGVLQPTHGRLEGIYKEVLRVNRLVGDLTKLAKYESRIEKINNRKFNIKKVIESIVTTFETEIQRKSLAVTVRSGVQEIFGDEDKLSQVIVNILSNSVKYSKESGSITIETAEQENNFVIKIRDEGIGIPAEDLPYIFERFYRVDKSRDKATGGSGIGLTITKEIIEAHGGTITLDSKLGEGTETTIVLPKQ</sequence>
<dbReference type="SUPFAM" id="SSF158472">
    <property type="entry name" value="HAMP domain-like"/>
    <property type="match status" value="1"/>
</dbReference>
<dbReference type="CDD" id="cd06225">
    <property type="entry name" value="HAMP"/>
    <property type="match status" value="1"/>
</dbReference>
<comment type="caution">
    <text evidence="11">The sequence shown here is derived from an EMBL/GenBank/DDBJ whole genome shotgun (WGS) entry which is preliminary data.</text>
</comment>
<evidence type="ECO:0000256" key="5">
    <source>
        <dbReference type="ARBA" id="ARBA00022679"/>
    </source>
</evidence>
<dbReference type="SMART" id="SM00304">
    <property type="entry name" value="HAMP"/>
    <property type="match status" value="1"/>
</dbReference>
<dbReference type="InterPro" id="IPR036890">
    <property type="entry name" value="HATPase_C_sf"/>
</dbReference>
<dbReference type="Gene3D" id="3.30.565.10">
    <property type="entry name" value="Histidine kinase-like ATPase, C-terminal domain"/>
    <property type="match status" value="1"/>
</dbReference>
<keyword evidence="12" id="KW-1185">Reference proteome</keyword>
<dbReference type="FunFam" id="3.30.565.10:FF:000006">
    <property type="entry name" value="Sensor histidine kinase WalK"/>
    <property type="match status" value="1"/>
</dbReference>
<evidence type="ECO:0000256" key="2">
    <source>
        <dbReference type="ARBA" id="ARBA00004370"/>
    </source>
</evidence>
<dbReference type="Pfam" id="PF02518">
    <property type="entry name" value="HATPase_c"/>
    <property type="match status" value="1"/>
</dbReference>
<dbReference type="EC" id="2.7.13.3" evidence="3"/>
<keyword evidence="7" id="KW-0902">Two-component regulatory system</keyword>
<dbReference type="PANTHER" id="PTHR45453">
    <property type="entry name" value="PHOSPHATE REGULON SENSOR PROTEIN PHOR"/>
    <property type="match status" value="1"/>
</dbReference>
<dbReference type="InterPro" id="IPR050351">
    <property type="entry name" value="BphY/WalK/GraS-like"/>
</dbReference>
<dbReference type="PROSITE" id="PS50109">
    <property type="entry name" value="HIS_KIN"/>
    <property type="match status" value="1"/>
</dbReference>
<dbReference type="GO" id="GO:0004721">
    <property type="term" value="F:phosphoprotein phosphatase activity"/>
    <property type="evidence" value="ECO:0007669"/>
    <property type="project" value="TreeGrafter"/>
</dbReference>
<dbReference type="InterPro" id="IPR003661">
    <property type="entry name" value="HisK_dim/P_dom"/>
</dbReference>
<dbReference type="Pfam" id="PF00512">
    <property type="entry name" value="HisKA"/>
    <property type="match status" value="1"/>
</dbReference>
<dbReference type="Pfam" id="PF00672">
    <property type="entry name" value="HAMP"/>
    <property type="match status" value="1"/>
</dbReference>
<dbReference type="RefSeq" id="WP_184309703.1">
    <property type="nucleotide sequence ID" value="NZ_JACHEN010000007.1"/>
</dbReference>
<dbReference type="SMART" id="SM00388">
    <property type="entry name" value="HisKA"/>
    <property type="match status" value="1"/>
</dbReference>
<proteinExistence type="predicted"/>
<dbReference type="SUPFAM" id="SSF47384">
    <property type="entry name" value="Homodimeric domain of signal transducing histidine kinase"/>
    <property type="match status" value="1"/>
</dbReference>
<dbReference type="PROSITE" id="PS50885">
    <property type="entry name" value="HAMP"/>
    <property type="match status" value="1"/>
</dbReference>
<dbReference type="InterPro" id="IPR036097">
    <property type="entry name" value="HisK_dim/P_sf"/>
</dbReference>
<feature type="domain" description="HAMP" evidence="10">
    <location>
        <begin position="187"/>
        <end position="240"/>
    </location>
</feature>
<dbReference type="PRINTS" id="PR00344">
    <property type="entry name" value="BCTRLSENSOR"/>
</dbReference>
<dbReference type="Gene3D" id="1.10.287.130">
    <property type="match status" value="1"/>
</dbReference>
<evidence type="ECO:0000256" key="7">
    <source>
        <dbReference type="ARBA" id="ARBA00023012"/>
    </source>
</evidence>
<dbReference type="SMART" id="SM00387">
    <property type="entry name" value="HATPase_c"/>
    <property type="match status" value="1"/>
</dbReference>
<evidence type="ECO:0000259" key="9">
    <source>
        <dbReference type="PROSITE" id="PS50109"/>
    </source>
</evidence>
<evidence type="ECO:0000256" key="6">
    <source>
        <dbReference type="ARBA" id="ARBA00022777"/>
    </source>
</evidence>
<dbReference type="GO" id="GO:0000155">
    <property type="term" value="F:phosphorelay sensor kinase activity"/>
    <property type="evidence" value="ECO:0007669"/>
    <property type="project" value="InterPro"/>
</dbReference>
<accession>A0A841KTR7</accession>
<evidence type="ECO:0000256" key="3">
    <source>
        <dbReference type="ARBA" id="ARBA00012438"/>
    </source>
</evidence>
<keyword evidence="8" id="KW-0472">Membrane</keyword>
<keyword evidence="6 11" id="KW-0418">Kinase</keyword>
<dbReference type="EMBL" id="JACHEN010000007">
    <property type="protein sequence ID" value="MBB6215420.1"/>
    <property type="molecule type" value="Genomic_DNA"/>
</dbReference>
<evidence type="ECO:0000313" key="12">
    <source>
        <dbReference type="Proteomes" id="UP000579281"/>
    </source>
</evidence>
<organism evidence="11 12">
    <name type="scientific">Anaerosolibacter carboniphilus</name>
    <dbReference type="NCBI Taxonomy" id="1417629"/>
    <lineage>
        <taxon>Bacteria</taxon>
        <taxon>Bacillati</taxon>
        <taxon>Bacillota</taxon>
        <taxon>Clostridia</taxon>
        <taxon>Peptostreptococcales</taxon>
        <taxon>Thermotaleaceae</taxon>
        <taxon>Anaerosolibacter</taxon>
    </lineage>
</organism>
<dbReference type="SUPFAM" id="SSF55874">
    <property type="entry name" value="ATPase domain of HSP90 chaperone/DNA topoisomerase II/histidine kinase"/>
    <property type="match status" value="1"/>
</dbReference>
<keyword evidence="4" id="KW-0597">Phosphoprotein</keyword>
<dbReference type="InterPro" id="IPR004358">
    <property type="entry name" value="Sig_transdc_His_kin-like_C"/>
</dbReference>
<name>A0A841KTR7_9FIRM</name>
<dbReference type="GO" id="GO:0005886">
    <property type="term" value="C:plasma membrane"/>
    <property type="evidence" value="ECO:0007669"/>
    <property type="project" value="TreeGrafter"/>
</dbReference>
<dbReference type="InterPro" id="IPR003594">
    <property type="entry name" value="HATPase_dom"/>
</dbReference>
<keyword evidence="8" id="KW-0812">Transmembrane</keyword>
<dbReference type="InterPro" id="IPR005467">
    <property type="entry name" value="His_kinase_dom"/>
</dbReference>
<keyword evidence="8" id="KW-1133">Transmembrane helix</keyword>
<dbReference type="Gene3D" id="6.10.340.10">
    <property type="match status" value="1"/>
</dbReference>
<gene>
    <name evidence="11" type="ORF">HNQ80_001509</name>
</gene>
<feature type="domain" description="Histidine kinase" evidence="9">
    <location>
        <begin position="248"/>
        <end position="460"/>
    </location>
</feature>
<evidence type="ECO:0000256" key="1">
    <source>
        <dbReference type="ARBA" id="ARBA00000085"/>
    </source>
</evidence>
<feature type="transmembrane region" description="Helical" evidence="8">
    <location>
        <begin position="12"/>
        <end position="32"/>
    </location>
</feature>
<evidence type="ECO:0000259" key="10">
    <source>
        <dbReference type="PROSITE" id="PS50885"/>
    </source>
</evidence>
<dbReference type="AlphaFoldDB" id="A0A841KTR7"/>
<dbReference type="CDD" id="cd00075">
    <property type="entry name" value="HATPase"/>
    <property type="match status" value="1"/>
</dbReference>
<evidence type="ECO:0000313" key="11">
    <source>
        <dbReference type="EMBL" id="MBB6215420.1"/>
    </source>
</evidence>
<dbReference type="GO" id="GO:0016036">
    <property type="term" value="P:cellular response to phosphate starvation"/>
    <property type="evidence" value="ECO:0007669"/>
    <property type="project" value="TreeGrafter"/>
</dbReference>
<feature type="transmembrane region" description="Helical" evidence="8">
    <location>
        <begin position="166"/>
        <end position="186"/>
    </location>
</feature>